<dbReference type="PROSITE" id="PS50005">
    <property type="entry name" value="TPR"/>
    <property type="match status" value="1"/>
</dbReference>
<dbReference type="AlphaFoldDB" id="A0A0F9P7A9"/>
<dbReference type="InterPro" id="IPR019734">
    <property type="entry name" value="TPR_rpt"/>
</dbReference>
<dbReference type="InterPro" id="IPR011990">
    <property type="entry name" value="TPR-like_helical_dom_sf"/>
</dbReference>
<reference evidence="1" key="1">
    <citation type="journal article" date="2015" name="Nature">
        <title>Complex archaea that bridge the gap between prokaryotes and eukaryotes.</title>
        <authorList>
            <person name="Spang A."/>
            <person name="Saw J.H."/>
            <person name="Jorgensen S.L."/>
            <person name="Zaremba-Niedzwiedzka K."/>
            <person name="Martijn J."/>
            <person name="Lind A.E."/>
            <person name="van Eijk R."/>
            <person name="Schleper C."/>
            <person name="Guy L."/>
            <person name="Ettema T.J."/>
        </authorList>
    </citation>
    <scope>NUCLEOTIDE SEQUENCE</scope>
</reference>
<dbReference type="SUPFAM" id="SSF48452">
    <property type="entry name" value="TPR-like"/>
    <property type="match status" value="1"/>
</dbReference>
<dbReference type="PANTHER" id="PTHR10098">
    <property type="entry name" value="RAPSYN-RELATED"/>
    <property type="match status" value="1"/>
</dbReference>
<comment type="caution">
    <text evidence="1">The sequence shown here is derived from an EMBL/GenBank/DDBJ whole genome shotgun (WGS) entry which is preliminary data.</text>
</comment>
<dbReference type="Gene3D" id="1.25.40.10">
    <property type="entry name" value="Tetratricopeptide repeat domain"/>
    <property type="match status" value="1"/>
</dbReference>
<protein>
    <submittedName>
        <fullName evidence="1">Uncharacterized protein</fullName>
    </submittedName>
</protein>
<dbReference type="PANTHER" id="PTHR10098:SF108">
    <property type="entry name" value="TETRATRICOPEPTIDE REPEAT PROTEIN 28"/>
    <property type="match status" value="1"/>
</dbReference>
<accession>A0A0F9P7A9</accession>
<name>A0A0F9P7A9_9ZZZZ</name>
<sequence length="90" mass="9924">MKRFEAALHIAEQLGKLNDKAIRLSNIASINSAQKNYPEALKRFEEALQIDEQLGNLRGKATCLNNIGAIHDAQGNYSKPGTIRRSTSNS</sequence>
<dbReference type="EMBL" id="LAZR01003258">
    <property type="protein sequence ID" value="KKN20272.1"/>
    <property type="molecule type" value="Genomic_DNA"/>
</dbReference>
<proteinExistence type="predicted"/>
<organism evidence="1">
    <name type="scientific">marine sediment metagenome</name>
    <dbReference type="NCBI Taxonomy" id="412755"/>
    <lineage>
        <taxon>unclassified sequences</taxon>
        <taxon>metagenomes</taxon>
        <taxon>ecological metagenomes</taxon>
    </lineage>
</organism>
<evidence type="ECO:0000313" key="1">
    <source>
        <dbReference type="EMBL" id="KKN20272.1"/>
    </source>
</evidence>
<gene>
    <name evidence="1" type="ORF">LCGC14_0937270</name>
</gene>
<dbReference type="Pfam" id="PF13424">
    <property type="entry name" value="TPR_12"/>
    <property type="match status" value="1"/>
</dbReference>